<name>A0A7G2EF45_ARATH</name>
<accession>A0A7G2EF45</accession>
<protein>
    <submittedName>
        <fullName evidence="4">(thale cress) hypothetical protein</fullName>
    </submittedName>
</protein>
<dbReference type="AlphaFoldDB" id="A0A7G2EF45"/>
<evidence type="ECO:0000313" key="5">
    <source>
        <dbReference type="Proteomes" id="UP000516314"/>
    </source>
</evidence>
<keyword evidence="2" id="KW-0472">Membrane</keyword>
<proteinExistence type="predicted"/>
<dbReference type="InterPro" id="IPR011009">
    <property type="entry name" value="Kinase-like_dom_sf"/>
</dbReference>
<evidence type="ECO:0000259" key="3">
    <source>
        <dbReference type="Pfam" id="PF07714"/>
    </source>
</evidence>
<dbReference type="Gene3D" id="1.10.510.10">
    <property type="entry name" value="Transferase(Phosphotransferase) domain 1"/>
    <property type="match status" value="1"/>
</dbReference>
<dbReference type="EMBL" id="LR881467">
    <property type="protein sequence ID" value="CAD5319557.1"/>
    <property type="molecule type" value="Genomic_DNA"/>
</dbReference>
<evidence type="ECO:0000313" key="4">
    <source>
        <dbReference type="EMBL" id="CAD5319557.1"/>
    </source>
</evidence>
<evidence type="ECO:0000256" key="1">
    <source>
        <dbReference type="ARBA" id="ARBA00004236"/>
    </source>
</evidence>
<gene>
    <name evidence="4" type="ORF">AT9943_LOCUS7732</name>
</gene>
<keyword evidence="2" id="KW-1003">Cell membrane</keyword>
<comment type="subcellular location">
    <subcellularLocation>
        <location evidence="1">Cell membrane</location>
    </subcellularLocation>
</comment>
<dbReference type="Proteomes" id="UP000516314">
    <property type="component" value="Chromosome 2"/>
</dbReference>
<dbReference type="Pfam" id="PF07714">
    <property type="entry name" value="PK_Tyr_Ser-Thr"/>
    <property type="match status" value="1"/>
</dbReference>
<organism evidence="4 5">
    <name type="scientific">Arabidopsis thaliana</name>
    <name type="common">Mouse-ear cress</name>
    <dbReference type="NCBI Taxonomy" id="3702"/>
    <lineage>
        <taxon>Eukaryota</taxon>
        <taxon>Viridiplantae</taxon>
        <taxon>Streptophyta</taxon>
        <taxon>Embryophyta</taxon>
        <taxon>Tracheophyta</taxon>
        <taxon>Spermatophyta</taxon>
        <taxon>Magnoliopsida</taxon>
        <taxon>eudicotyledons</taxon>
        <taxon>Gunneridae</taxon>
        <taxon>Pentapetalae</taxon>
        <taxon>rosids</taxon>
        <taxon>malvids</taxon>
        <taxon>Brassicales</taxon>
        <taxon>Brassicaceae</taxon>
        <taxon>Camelineae</taxon>
        <taxon>Arabidopsis</taxon>
    </lineage>
</organism>
<evidence type="ECO:0000256" key="2">
    <source>
        <dbReference type="ARBA" id="ARBA00022475"/>
    </source>
</evidence>
<dbReference type="GO" id="GO:0005886">
    <property type="term" value="C:plasma membrane"/>
    <property type="evidence" value="ECO:0007669"/>
    <property type="project" value="UniProtKB-SubCell"/>
</dbReference>
<reference evidence="4 5" key="1">
    <citation type="submission" date="2020-09" db="EMBL/GenBank/DDBJ databases">
        <authorList>
            <person name="Ashkenazy H."/>
        </authorList>
    </citation>
    <scope>NUCLEOTIDE SEQUENCE [LARGE SCALE GENOMIC DNA]</scope>
    <source>
        <strain evidence="5">cv. Cdm-0</strain>
    </source>
</reference>
<sequence length="211" mass="24517">MKIRTCPAFKRLSLSDISDPSSPMSVMDDLSHSFTSQKLRLFTLSELRVITHNFSRSHLTTMNDVYSFGVVLLELITGKRSMDNTRTRREQSLVEWARPMLRDQRKLERIIDPRLENQHKTEAAQVAASLAYKCLSQHPKYRPTMCEVVKVLESIQEVDIRKHDGNNNKEGNKFVDINKFRHHRKGKRRVNIAYSDSLVYKESKAKQNDGI</sequence>
<dbReference type="SUPFAM" id="SSF56112">
    <property type="entry name" value="Protein kinase-like (PK-like)"/>
    <property type="match status" value="1"/>
</dbReference>
<dbReference type="GO" id="GO:0004672">
    <property type="term" value="F:protein kinase activity"/>
    <property type="evidence" value="ECO:0007669"/>
    <property type="project" value="InterPro"/>
</dbReference>
<feature type="domain" description="Serine-threonine/tyrosine-protein kinase catalytic" evidence="3">
    <location>
        <begin position="55"/>
        <end position="152"/>
    </location>
</feature>
<dbReference type="PANTHER" id="PTHR45621">
    <property type="entry name" value="OS01G0588500 PROTEIN-RELATED"/>
    <property type="match status" value="1"/>
</dbReference>
<dbReference type="InterPro" id="IPR050823">
    <property type="entry name" value="Plant_Ser_Thr_Prot_Kinase"/>
</dbReference>
<dbReference type="InterPro" id="IPR001245">
    <property type="entry name" value="Ser-Thr/Tyr_kinase_cat_dom"/>
</dbReference>